<reference evidence="15 16" key="2">
    <citation type="submission" date="2019-05" db="EMBL/GenBank/DDBJ databases">
        <title>Glycomyces buryatensis sp. nov.</title>
        <authorList>
            <person name="Nikitina E."/>
        </authorList>
    </citation>
    <scope>NUCLEOTIDE SEQUENCE [LARGE SCALE GENOMIC DNA]</scope>
    <source>
        <strain evidence="15 16">18</strain>
    </source>
</reference>
<comment type="caution">
    <text evidence="15">The sequence shown here is derived from an EMBL/GenBank/DDBJ whole genome shotgun (WGS) entry which is preliminary data.</text>
</comment>
<comment type="similarity">
    <text evidence="1 9 10">Belongs to the peptidase S8 family.</text>
</comment>
<evidence type="ECO:0000259" key="13">
    <source>
        <dbReference type="Pfam" id="PF00082"/>
    </source>
</evidence>
<feature type="domain" description="PA" evidence="14">
    <location>
        <begin position="363"/>
        <end position="436"/>
    </location>
</feature>
<evidence type="ECO:0000313" key="16">
    <source>
        <dbReference type="Proteomes" id="UP000308760"/>
    </source>
</evidence>
<evidence type="ECO:0000256" key="10">
    <source>
        <dbReference type="RuleBase" id="RU003355"/>
    </source>
</evidence>
<evidence type="ECO:0000256" key="7">
    <source>
        <dbReference type="ARBA" id="ARBA00022825"/>
    </source>
</evidence>
<feature type="signal peptide" evidence="12">
    <location>
        <begin position="1"/>
        <end position="25"/>
    </location>
</feature>
<evidence type="ECO:0000256" key="2">
    <source>
        <dbReference type="ARBA" id="ARBA00022512"/>
    </source>
</evidence>
<accession>A0A4S8Q8D7</accession>
<dbReference type="PROSITE" id="PS00138">
    <property type="entry name" value="SUBTILASE_SER"/>
    <property type="match status" value="1"/>
</dbReference>
<dbReference type="Gene3D" id="3.40.50.200">
    <property type="entry name" value="Peptidase S8/S53 domain"/>
    <property type="match status" value="1"/>
</dbReference>
<dbReference type="InterPro" id="IPR003137">
    <property type="entry name" value="PA_domain"/>
</dbReference>
<dbReference type="InterPro" id="IPR034187">
    <property type="entry name" value="Peptidases_S8_5"/>
</dbReference>
<dbReference type="RefSeq" id="WP_136535313.1">
    <property type="nucleotide sequence ID" value="NZ_STGY01000056.1"/>
</dbReference>
<proteinExistence type="inferred from homology"/>
<evidence type="ECO:0000256" key="6">
    <source>
        <dbReference type="ARBA" id="ARBA00022801"/>
    </source>
</evidence>
<dbReference type="InterPro" id="IPR000209">
    <property type="entry name" value="Peptidase_S8/S53_dom"/>
</dbReference>
<gene>
    <name evidence="15" type="ORF">FAB82_14825</name>
</gene>
<evidence type="ECO:0000256" key="8">
    <source>
        <dbReference type="PIRSR" id="PIRSR615500-1"/>
    </source>
</evidence>
<feature type="active site" description="Charge relay system" evidence="8 9">
    <location>
        <position position="205"/>
    </location>
</feature>
<keyword evidence="7 9" id="KW-0720">Serine protease</keyword>
<keyword evidence="4 9" id="KW-0645">Protease</keyword>
<keyword evidence="16" id="KW-1185">Reference proteome</keyword>
<feature type="domain" description="Peptidase S8/S53" evidence="13">
    <location>
        <begin position="143"/>
        <end position="550"/>
    </location>
</feature>
<reference evidence="16" key="1">
    <citation type="submission" date="2019-04" db="EMBL/GenBank/DDBJ databases">
        <title>Nocardioides xinjiangensis sp. nov.</title>
        <authorList>
            <person name="Liu S."/>
        </authorList>
    </citation>
    <scope>NUCLEOTIDE SEQUENCE [LARGE SCALE GENOMIC DNA]</scope>
    <source>
        <strain evidence="16">18</strain>
    </source>
</reference>
<feature type="active site" description="Charge relay system" evidence="8 9">
    <location>
        <position position="508"/>
    </location>
</feature>
<dbReference type="SUPFAM" id="SSF52025">
    <property type="entry name" value="PA domain"/>
    <property type="match status" value="1"/>
</dbReference>
<dbReference type="InterPro" id="IPR023828">
    <property type="entry name" value="Peptidase_S8_Ser-AS"/>
</dbReference>
<dbReference type="InterPro" id="IPR022398">
    <property type="entry name" value="Peptidase_S8_His-AS"/>
</dbReference>
<protein>
    <submittedName>
        <fullName evidence="15">Peptidase S8</fullName>
    </submittedName>
</protein>
<dbReference type="InterPro" id="IPR050131">
    <property type="entry name" value="Peptidase_S8_subtilisin-like"/>
</dbReference>
<dbReference type="EMBL" id="STGY01000056">
    <property type="protein sequence ID" value="THV40538.1"/>
    <property type="molecule type" value="Genomic_DNA"/>
</dbReference>
<dbReference type="Pfam" id="PF02225">
    <property type="entry name" value="PA"/>
    <property type="match status" value="1"/>
</dbReference>
<dbReference type="GO" id="GO:0006508">
    <property type="term" value="P:proteolysis"/>
    <property type="evidence" value="ECO:0007669"/>
    <property type="project" value="UniProtKB-KW"/>
</dbReference>
<feature type="active site" description="Charge relay system" evidence="8 9">
    <location>
        <position position="152"/>
    </location>
</feature>
<dbReference type="CDD" id="cd07489">
    <property type="entry name" value="Peptidases_S8_5"/>
    <property type="match status" value="1"/>
</dbReference>
<keyword evidence="6 9" id="KW-0378">Hydrolase</keyword>
<dbReference type="PROSITE" id="PS00136">
    <property type="entry name" value="SUBTILASE_ASP"/>
    <property type="match status" value="1"/>
</dbReference>
<feature type="compositionally biased region" description="Polar residues" evidence="11">
    <location>
        <begin position="96"/>
        <end position="114"/>
    </location>
</feature>
<dbReference type="InterPro" id="IPR023827">
    <property type="entry name" value="Peptidase_S8_Asp-AS"/>
</dbReference>
<sequence>MPGRSLPLAAVMAIPLMFAAPPASAAGGDGAEAVWLVELEPGVGSSALEAVGHDLDFEVRHDFERIWNGVSVSADAATARRLEDLAPVERVWTDVALSSPSSPTRPTENGNAEQAETAEPVPELAQAIQTTRADTAHDRGITGTGIRVGVIDTGIDYTHPDLGGCFGDGCRVATGTDFVGDDYDSDDPELAEPKPDTDPADCAGHGTHVAGIVGADGQVTGVAPDVSFGAYKVFGCEGATSAEVIMQALETALDDGMDVVNLSLGQSFQWPGYPTSEAADALVAEGVTVVASMGNDGQSGIYSGSAPGVASDVIGVASTDNPAQRMDAAHVEALDRKIGYNLIDYAAEPEPGSVTDPLAWLGRACEGDESASDVSGKTALIVRGECTFNEKYARAVKEGATAVVIHNNRSGPYGGTGAEDLDVPLVAITESDGEDLRDAVEAGQEPTLEFSGGTVMVDLPRGGFASDFTAFGPAPDLSFKPDLAAPGGGIWSTVPVADGSYDSMSGTSMSSPHVAGAAALLLQDRPDLEPGEVRTRLANTARPALWAEDPEQQLIEATHRQGTGVVDVVSALDAAGSMSPTGISVGDGTGPRTFEVTLASDSRRTQAYRLSHQNAVSTTGDIRDTGFEAGASKATFEPKTVTLYPGQRTTVEVTVTPDAELPDGSVFGGRIVARPEGRGENLAAAYAGYMGDYLDIEVLAHPDYPRLAVPIGEDEITGEIDYRDLEPDEKFSIADGPVPTALVYLERQVAAMEVDLENTETGEVVSWGSEEFVERSPGPDDAAAIDLAQFIEDDPDALAPGKWRTQVRVLKALGDSENPDHWEHWRSPEFTLTE</sequence>
<dbReference type="OrthoDB" id="614750at2"/>
<dbReference type="PROSITE" id="PS00137">
    <property type="entry name" value="SUBTILASE_HIS"/>
    <property type="match status" value="1"/>
</dbReference>
<evidence type="ECO:0000313" key="15">
    <source>
        <dbReference type="EMBL" id="THV40538.1"/>
    </source>
</evidence>
<dbReference type="PRINTS" id="PR00723">
    <property type="entry name" value="SUBTILISIN"/>
</dbReference>
<dbReference type="Proteomes" id="UP000308760">
    <property type="component" value="Unassembled WGS sequence"/>
</dbReference>
<dbReference type="PROSITE" id="PS51892">
    <property type="entry name" value="SUBTILASE"/>
    <property type="match status" value="1"/>
</dbReference>
<dbReference type="Gene3D" id="3.50.30.30">
    <property type="match status" value="1"/>
</dbReference>
<dbReference type="InterPro" id="IPR015500">
    <property type="entry name" value="Peptidase_S8_subtilisin-rel"/>
</dbReference>
<evidence type="ECO:0000256" key="3">
    <source>
        <dbReference type="ARBA" id="ARBA00022525"/>
    </source>
</evidence>
<dbReference type="PANTHER" id="PTHR43806">
    <property type="entry name" value="PEPTIDASE S8"/>
    <property type="match status" value="1"/>
</dbReference>
<dbReference type="SUPFAM" id="SSF52743">
    <property type="entry name" value="Subtilisin-like"/>
    <property type="match status" value="1"/>
</dbReference>
<dbReference type="AlphaFoldDB" id="A0A4S8Q8D7"/>
<feature type="chain" id="PRO_5020553839" evidence="12">
    <location>
        <begin position="26"/>
        <end position="834"/>
    </location>
</feature>
<dbReference type="Pfam" id="PF00082">
    <property type="entry name" value="Peptidase_S8"/>
    <property type="match status" value="1"/>
</dbReference>
<feature type="region of interest" description="Disordered" evidence="11">
    <location>
        <begin position="96"/>
        <end position="120"/>
    </location>
</feature>
<keyword evidence="5 12" id="KW-0732">Signal</keyword>
<evidence type="ECO:0000256" key="12">
    <source>
        <dbReference type="SAM" id="SignalP"/>
    </source>
</evidence>
<dbReference type="InterPro" id="IPR036852">
    <property type="entry name" value="Peptidase_S8/S53_dom_sf"/>
</dbReference>
<dbReference type="PANTHER" id="PTHR43806:SF65">
    <property type="entry name" value="SERINE PROTEASE APRX"/>
    <property type="match status" value="1"/>
</dbReference>
<dbReference type="Gene3D" id="2.60.40.1710">
    <property type="entry name" value="Subtilisin-like superfamily"/>
    <property type="match status" value="1"/>
</dbReference>
<organism evidence="15 16">
    <name type="scientific">Glycomyces buryatensis</name>
    <dbReference type="NCBI Taxonomy" id="2570927"/>
    <lineage>
        <taxon>Bacteria</taxon>
        <taxon>Bacillati</taxon>
        <taxon>Actinomycetota</taxon>
        <taxon>Actinomycetes</taxon>
        <taxon>Glycomycetales</taxon>
        <taxon>Glycomycetaceae</taxon>
        <taxon>Glycomyces</taxon>
    </lineage>
</organism>
<evidence type="ECO:0000256" key="9">
    <source>
        <dbReference type="PROSITE-ProRule" id="PRU01240"/>
    </source>
</evidence>
<evidence type="ECO:0000256" key="4">
    <source>
        <dbReference type="ARBA" id="ARBA00022670"/>
    </source>
</evidence>
<keyword evidence="3" id="KW-0964">Secreted</keyword>
<evidence type="ECO:0000256" key="1">
    <source>
        <dbReference type="ARBA" id="ARBA00011073"/>
    </source>
</evidence>
<dbReference type="GO" id="GO:0004252">
    <property type="term" value="F:serine-type endopeptidase activity"/>
    <property type="evidence" value="ECO:0007669"/>
    <property type="project" value="UniProtKB-UniRule"/>
</dbReference>
<evidence type="ECO:0000256" key="5">
    <source>
        <dbReference type="ARBA" id="ARBA00022729"/>
    </source>
</evidence>
<evidence type="ECO:0000256" key="11">
    <source>
        <dbReference type="SAM" id="MobiDB-lite"/>
    </source>
</evidence>
<evidence type="ECO:0000259" key="14">
    <source>
        <dbReference type="Pfam" id="PF02225"/>
    </source>
</evidence>
<dbReference type="InterPro" id="IPR046450">
    <property type="entry name" value="PA_dom_sf"/>
</dbReference>
<name>A0A4S8Q8D7_9ACTN</name>
<keyword evidence="2" id="KW-0134">Cell wall</keyword>